<dbReference type="InterPro" id="IPR001789">
    <property type="entry name" value="Sig_transdc_resp-reg_receiver"/>
</dbReference>
<dbReference type="Gene3D" id="3.40.50.2300">
    <property type="match status" value="1"/>
</dbReference>
<feature type="domain" description="HTH araC/xylS-type" evidence="10">
    <location>
        <begin position="434"/>
        <end position="533"/>
    </location>
</feature>
<evidence type="ECO:0000259" key="12">
    <source>
        <dbReference type="PROSITE" id="PS50887"/>
    </source>
</evidence>
<keyword evidence="2" id="KW-0963">Cytoplasm</keyword>
<keyword evidence="6" id="KW-0238">DNA-binding</keyword>
<keyword evidence="14" id="KW-1185">Reference proteome</keyword>
<dbReference type="Pfam" id="PF12833">
    <property type="entry name" value="HTH_18"/>
    <property type="match status" value="1"/>
</dbReference>
<dbReference type="RefSeq" id="WP_036688223.1">
    <property type="nucleotide sequence ID" value="NZ_JNVM01000021.1"/>
</dbReference>
<dbReference type="PROSITE" id="PS01124">
    <property type="entry name" value="HTH_ARAC_FAMILY_2"/>
    <property type="match status" value="1"/>
</dbReference>
<dbReference type="PANTHER" id="PTHR42713:SF3">
    <property type="entry name" value="TRANSCRIPTIONAL REGULATORY PROTEIN HPTR"/>
    <property type="match status" value="1"/>
</dbReference>
<gene>
    <name evidence="13" type="ORF">ET33_15855</name>
</gene>
<feature type="coiled-coil region" evidence="9">
    <location>
        <begin position="109"/>
        <end position="143"/>
    </location>
</feature>
<keyword evidence="5" id="KW-0805">Transcription regulation</keyword>
<keyword evidence="3 8" id="KW-0597">Phosphoprotein</keyword>
<evidence type="ECO:0000259" key="11">
    <source>
        <dbReference type="PROSITE" id="PS50110"/>
    </source>
</evidence>
<dbReference type="AlphaFoldDB" id="A0A081NYS3"/>
<sequence length="541" mass="62075">MYKIMIVDDEAIVREGIKEHIDWNGLGFELVGDYASGREAWEAIEQVRPDLVLSDICMPFMDGLELTRLIRTRYPFVKVIILTGFDDFDYAQQALRLKAYDFILKPITAADLRALLTKVKGELDEETRQREDLTRLHIQLNQSLPLLKERFLERWATTAMGDAEIRERLHYFGLHEPLPDYVAMVVDIDDFGGSGHLPSDRDQELLRFAVYNMVQEIVGQENGIAFRTREERVVAIISGLAAMPLYELAYQLAETIRQFVEKYLNLTVSLGVGRVCGSLEQLPHAYKSALSALEYRLLLGKNQVIGIVDMEGQPPAAPDNGAEWNRLLASAVKTGTTADVHRLIEQLVAHLKTSRMPIEACYWQIQSVIVTLMNTVRELGADEPRAAVGERNWLTDVYRFKTLDEIQDWLKHILSLALDQISEQRNRLTHMQVLRATEYIREHYANEKLSLQELCRHTLMSTSYFSTMFKQQLGETFVEYLTRVRIDKAKELLLHTPLKSYEIAAQVGYADPNYFSLIFKKHSGLTPTEYRDNAAAKETRR</sequence>
<evidence type="ECO:0000313" key="13">
    <source>
        <dbReference type="EMBL" id="KEQ23596.1"/>
    </source>
</evidence>
<comment type="subcellular location">
    <subcellularLocation>
        <location evidence="1">Cytoplasm</location>
    </subcellularLocation>
</comment>
<evidence type="ECO:0000256" key="6">
    <source>
        <dbReference type="ARBA" id="ARBA00023125"/>
    </source>
</evidence>
<evidence type="ECO:0000256" key="4">
    <source>
        <dbReference type="ARBA" id="ARBA00023012"/>
    </source>
</evidence>
<feature type="modified residue" description="4-aspartylphosphate" evidence="8">
    <location>
        <position position="55"/>
    </location>
</feature>
<organism evidence="13 14">
    <name type="scientific">Paenibacillus tyrfis</name>
    <dbReference type="NCBI Taxonomy" id="1501230"/>
    <lineage>
        <taxon>Bacteria</taxon>
        <taxon>Bacillati</taxon>
        <taxon>Bacillota</taxon>
        <taxon>Bacilli</taxon>
        <taxon>Bacillales</taxon>
        <taxon>Paenibacillaceae</taxon>
        <taxon>Paenibacillus</taxon>
    </lineage>
</organism>
<dbReference type="PROSITE" id="PS50110">
    <property type="entry name" value="RESPONSE_REGULATORY"/>
    <property type="match status" value="1"/>
</dbReference>
<dbReference type="Proteomes" id="UP000028123">
    <property type="component" value="Unassembled WGS sequence"/>
</dbReference>
<dbReference type="SMART" id="SM00342">
    <property type="entry name" value="HTH_ARAC"/>
    <property type="match status" value="1"/>
</dbReference>
<reference evidence="13 14" key="1">
    <citation type="submission" date="2014-06" db="EMBL/GenBank/DDBJ databases">
        <title>Draft genome sequence of Paenibacillus sp. MSt1.</title>
        <authorList>
            <person name="Aw Y.K."/>
            <person name="Ong K.S."/>
            <person name="Gan H.M."/>
            <person name="Lee S.M."/>
        </authorList>
    </citation>
    <scope>NUCLEOTIDE SEQUENCE [LARGE SCALE GENOMIC DNA]</scope>
    <source>
        <strain evidence="13 14">MSt1</strain>
    </source>
</reference>
<dbReference type="InterPro" id="IPR000160">
    <property type="entry name" value="GGDEF_dom"/>
</dbReference>
<evidence type="ECO:0000256" key="9">
    <source>
        <dbReference type="SAM" id="Coils"/>
    </source>
</evidence>
<dbReference type="OrthoDB" id="9794370at2"/>
<evidence type="ECO:0000256" key="7">
    <source>
        <dbReference type="ARBA" id="ARBA00023163"/>
    </source>
</evidence>
<dbReference type="InterPro" id="IPR011006">
    <property type="entry name" value="CheY-like_superfamily"/>
</dbReference>
<evidence type="ECO:0000256" key="8">
    <source>
        <dbReference type="PROSITE-ProRule" id="PRU00169"/>
    </source>
</evidence>
<evidence type="ECO:0000259" key="10">
    <source>
        <dbReference type="PROSITE" id="PS01124"/>
    </source>
</evidence>
<comment type="caution">
    <text evidence="13">The sequence shown here is derived from an EMBL/GenBank/DDBJ whole genome shotgun (WGS) entry which is preliminary data.</text>
</comment>
<dbReference type="GO" id="GO:0003700">
    <property type="term" value="F:DNA-binding transcription factor activity"/>
    <property type="evidence" value="ECO:0007669"/>
    <property type="project" value="InterPro"/>
</dbReference>
<dbReference type="InterPro" id="IPR041522">
    <property type="entry name" value="CdaR_GGDEF"/>
</dbReference>
<protein>
    <submittedName>
        <fullName evidence="13">AraC family transcriptional regulator</fullName>
    </submittedName>
</protein>
<feature type="domain" description="GGDEF" evidence="12">
    <location>
        <begin position="179"/>
        <end position="309"/>
    </location>
</feature>
<dbReference type="eggNOG" id="COG2207">
    <property type="taxonomic scope" value="Bacteria"/>
</dbReference>
<feature type="domain" description="Response regulatory" evidence="11">
    <location>
        <begin position="3"/>
        <end position="120"/>
    </location>
</feature>
<dbReference type="EMBL" id="JNVM01000021">
    <property type="protein sequence ID" value="KEQ23596.1"/>
    <property type="molecule type" value="Genomic_DNA"/>
</dbReference>
<dbReference type="PROSITE" id="PS50887">
    <property type="entry name" value="GGDEF"/>
    <property type="match status" value="1"/>
</dbReference>
<evidence type="ECO:0000256" key="2">
    <source>
        <dbReference type="ARBA" id="ARBA00022490"/>
    </source>
</evidence>
<dbReference type="InterPro" id="IPR009057">
    <property type="entry name" value="Homeodomain-like_sf"/>
</dbReference>
<dbReference type="eggNOG" id="COG4753">
    <property type="taxonomic scope" value="Bacteria"/>
</dbReference>
<dbReference type="SUPFAM" id="SSF46689">
    <property type="entry name" value="Homeodomain-like"/>
    <property type="match status" value="2"/>
</dbReference>
<keyword evidence="4" id="KW-0902">Two-component regulatory system</keyword>
<name>A0A081NYS3_9BACL</name>
<dbReference type="PRINTS" id="PR00032">
    <property type="entry name" value="HTHARAC"/>
</dbReference>
<accession>A0A081NYS3</accession>
<evidence type="ECO:0000256" key="1">
    <source>
        <dbReference type="ARBA" id="ARBA00004496"/>
    </source>
</evidence>
<dbReference type="SUPFAM" id="SSF52172">
    <property type="entry name" value="CheY-like"/>
    <property type="match status" value="1"/>
</dbReference>
<dbReference type="Pfam" id="PF17853">
    <property type="entry name" value="GGDEF_2"/>
    <property type="match status" value="1"/>
</dbReference>
<dbReference type="GO" id="GO:0043565">
    <property type="term" value="F:sequence-specific DNA binding"/>
    <property type="evidence" value="ECO:0007669"/>
    <property type="project" value="InterPro"/>
</dbReference>
<proteinExistence type="predicted"/>
<evidence type="ECO:0000256" key="5">
    <source>
        <dbReference type="ARBA" id="ARBA00023015"/>
    </source>
</evidence>
<dbReference type="CDD" id="cd17536">
    <property type="entry name" value="REC_YesN-like"/>
    <property type="match status" value="1"/>
</dbReference>
<dbReference type="SMART" id="SM00448">
    <property type="entry name" value="REC"/>
    <property type="match status" value="1"/>
</dbReference>
<evidence type="ECO:0000313" key="14">
    <source>
        <dbReference type="Proteomes" id="UP000028123"/>
    </source>
</evidence>
<dbReference type="InterPro" id="IPR051552">
    <property type="entry name" value="HptR"/>
</dbReference>
<dbReference type="Gene3D" id="1.10.10.60">
    <property type="entry name" value="Homeodomain-like"/>
    <property type="match status" value="2"/>
</dbReference>
<dbReference type="PANTHER" id="PTHR42713">
    <property type="entry name" value="HISTIDINE KINASE-RELATED"/>
    <property type="match status" value="1"/>
</dbReference>
<dbReference type="InterPro" id="IPR020449">
    <property type="entry name" value="Tscrpt_reg_AraC-type_HTH"/>
</dbReference>
<dbReference type="Pfam" id="PF00072">
    <property type="entry name" value="Response_reg"/>
    <property type="match status" value="1"/>
</dbReference>
<dbReference type="GO" id="GO:0005737">
    <property type="term" value="C:cytoplasm"/>
    <property type="evidence" value="ECO:0007669"/>
    <property type="project" value="UniProtKB-SubCell"/>
</dbReference>
<dbReference type="InterPro" id="IPR018060">
    <property type="entry name" value="HTH_AraC"/>
</dbReference>
<dbReference type="GO" id="GO:0000160">
    <property type="term" value="P:phosphorelay signal transduction system"/>
    <property type="evidence" value="ECO:0007669"/>
    <property type="project" value="UniProtKB-KW"/>
</dbReference>
<evidence type="ECO:0000256" key="3">
    <source>
        <dbReference type="ARBA" id="ARBA00022553"/>
    </source>
</evidence>
<keyword evidence="7" id="KW-0804">Transcription</keyword>
<keyword evidence="9" id="KW-0175">Coiled coil</keyword>